<dbReference type="SMART" id="SM00245">
    <property type="entry name" value="TSPc"/>
    <property type="match status" value="1"/>
</dbReference>
<reference evidence="2 3" key="1">
    <citation type="submission" date="2019-04" db="EMBL/GenBank/DDBJ databases">
        <title>Lacinutrix sp. nov., isolated from marine water.</title>
        <authorList>
            <person name="Kim W."/>
        </authorList>
    </citation>
    <scope>NUCLEOTIDE SEQUENCE [LARGE SCALE GENOMIC DNA]</scope>
    <source>
        <strain evidence="2 3">CAU 1491</strain>
    </source>
</reference>
<dbReference type="GO" id="GO:0030288">
    <property type="term" value="C:outer membrane-bounded periplasmic space"/>
    <property type="evidence" value="ECO:0007669"/>
    <property type="project" value="TreeGrafter"/>
</dbReference>
<accession>A0A4U0ESB6</accession>
<dbReference type="SUPFAM" id="SSF52096">
    <property type="entry name" value="ClpP/crotonase"/>
    <property type="match status" value="1"/>
</dbReference>
<dbReference type="GO" id="GO:0006508">
    <property type="term" value="P:proteolysis"/>
    <property type="evidence" value="ECO:0007669"/>
    <property type="project" value="InterPro"/>
</dbReference>
<dbReference type="OrthoDB" id="5379939at2"/>
<evidence type="ECO:0000313" key="3">
    <source>
        <dbReference type="Proteomes" id="UP000307657"/>
    </source>
</evidence>
<comment type="caution">
    <text evidence="2">The sequence shown here is derived from an EMBL/GenBank/DDBJ whole genome shotgun (WGS) entry which is preliminary data.</text>
</comment>
<dbReference type="Gene3D" id="3.90.226.10">
    <property type="entry name" value="2-enoyl-CoA Hydratase, Chain A, domain 1"/>
    <property type="match status" value="1"/>
</dbReference>
<keyword evidence="3" id="KW-1185">Reference proteome</keyword>
<name>A0A4U0ESB6_9FLAO</name>
<dbReference type="CDD" id="cd07562">
    <property type="entry name" value="Peptidase_S41_TRI"/>
    <property type="match status" value="1"/>
</dbReference>
<dbReference type="Gene3D" id="2.30.42.10">
    <property type="match status" value="1"/>
</dbReference>
<dbReference type="GO" id="GO:0004175">
    <property type="term" value="F:endopeptidase activity"/>
    <property type="evidence" value="ECO:0007669"/>
    <property type="project" value="TreeGrafter"/>
</dbReference>
<dbReference type="PANTHER" id="PTHR32060:SF30">
    <property type="entry name" value="CARBOXY-TERMINAL PROCESSING PROTEASE CTPA"/>
    <property type="match status" value="1"/>
</dbReference>
<dbReference type="InterPro" id="IPR036034">
    <property type="entry name" value="PDZ_sf"/>
</dbReference>
<sequence>MYCLNLKRNEKLTIDSINDTHATTRVGFNNIQNTRGSYYPPFKVQFIEEKLVVTDYYNPELKSVSKFEVGDVITSINGKPLDFLIDSISSFYPSSNNIVKMRDISRDLLRSNKKSIRVNYISNNEKKQSNLLLYKESDLNIRWYKWTGEKSYKFLEDSIGYINLEFIKKEDIPYIKKIFKDTKGIIIDIRNYPSSFVPFTLGSYFVSSPTPFVKFTNFNINNPGEFVFKKEALIPKPTETYKGKLIVLVNEFTQSQAEYTAMAFRAGNKTKIIGSTTAGTDGSVSSLYLPGGLLTAISGVGIYYPDGTETQRIGIVPDIEIKPTVEGIKNGRDELLEKAIEIIKEM</sequence>
<dbReference type="GO" id="GO:0007165">
    <property type="term" value="P:signal transduction"/>
    <property type="evidence" value="ECO:0007669"/>
    <property type="project" value="TreeGrafter"/>
</dbReference>
<dbReference type="PANTHER" id="PTHR32060">
    <property type="entry name" value="TAIL-SPECIFIC PROTEASE"/>
    <property type="match status" value="1"/>
</dbReference>
<feature type="domain" description="Tail specific protease" evidence="1">
    <location>
        <begin position="126"/>
        <end position="322"/>
    </location>
</feature>
<dbReference type="InterPro" id="IPR005151">
    <property type="entry name" value="Tail-specific_protease"/>
</dbReference>
<dbReference type="GO" id="GO:0008236">
    <property type="term" value="F:serine-type peptidase activity"/>
    <property type="evidence" value="ECO:0007669"/>
    <property type="project" value="InterPro"/>
</dbReference>
<dbReference type="Pfam" id="PF03572">
    <property type="entry name" value="Peptidase_S41"/>
    <property type="match status" value="1"/>
</dbReference>
<dbReference type="Proteomes" id="UP000307657">
    <property type="component" value="Unassembled WGS sequence"/>
</dbReference>
<protein>
    <recommendedName>
        <fullName evidence="1">Tail specific protease domain-containing protein</fullName>
    </recommendedName>
</protein>
<dbReference type="AlphaFoldDB" id="A0A4U0ESB6"/>
<gene>
    <name evidence="2" type="ORF">E5167_10215</name>
</gene>
<evidence type="ECO:0000313" key="2">
    <source>
        <dbReference type="EMBL" id="TJY34676.1"/>
    </source>
</evidence>
<dbReference type="EMBL" id="SUPL01000005">
    <property type="protein sequence ID" value="TJY34676.1"/>
    <property type="molecule type" value="Genomic_DNA"/>
</dbReference>
<organism evidence="2 3">
    <name type="scientific">Pontimicrobium aquaticum</name>
    <dbReference type="NCBI Taxonomy" id="2565367"/>
    <lineage>
        <taxon>Bacteria</taxon>
        <taxon>Pseudomonadati</taxon>
        <taxon>Bacteroidota</taxon>
        <taxon>Flavobacteriia</taxon>
        <taxon>Flavobacteriales</taxon>
        <taxon>Flavobacteriaceae</taxon>
        <taxon>Pontimicrobium</taxon>
    </lineage>
</organism>
<proteinExistence type="predicted"/>
<evidence type="ECO:0000259" key="1">
    <source>
        <dbReference type="SMART" id="SM00245"/>
    </source>
</evidence>
<dbReference type="InterPro" id="IPR029045">
    <property type="entry name" value="ClpP/crotonase-like_dom_sf"/>
</dbReference>